<keyword evidence="7" id="KW-0408">Iron</keyword>
<evidence type="ECO:0000256" key="7">
    <source>
        <dbReference type="ARBA" id="ARBA00023004"/>
    </source>
</evidence>
<reference evidence="9 10" key="1">
    <citation type="submission" date="2012-09" db="EMBL/GenBank/DDBJ databases">
        <title>Genome Sequence of alkane-degrading Bacterium Alcanivorax sp. 521-1.</title>
        <authorList>
            <person name="Lai Q."/>
            <person name="Shao Z."/>
        </authorList>
    </citation>
    <scope>NUCLEOTIDE SEQUENCE [LARGE SCALE GENOMIC DNA]</scope>
    <source>
        <strain evidence="9 10">521-1</strain>
    </source>
</reference>
<dbReference type="SUPFAM" id="SSF48695">
    <property type="entry name" value="Multiheme cytochromes"/>
    <property type="match status" value="1"/>
</dbReference>
<keyword evidence="3" id="KW-0813">Transport</keyword>
<feature type="domain" description="Tetrahaem cytochrome" evidence="8">
    <location>
        <begin position="19"/>
        <end position="98"/>
    </location>
</feature>
<dbReference type="Pfam" id="PF14537">
    <property type="entry name" value="Cytochrom_c3_2"/>
    <property type="match status" value="1"/>
</dbReference>
<comment type="cofactor">
    <cofactor evidence="1">
        <name>heme c</name>
        <dbReference type="ChEBI" id="CHEBI:61717"/>
    </cofactor>
</comment>
<protein>
    <recommendedName>
        <fullName evidence="8">Tetrahaem cytochrome domain-containing protein</fullName>
    </recommendedName>
</protein>
<keyword evidence="5" id="KW-0479">Metal-binding</keyword>
<dbReference type="EMBL" id="ARXX01000001">
    <property type="protein sequence ID" value="MBF5054758.1"/>
    <property type="molecule type" value="Genomic_DNA"/>
</dbReference>
<sequence>MLVALIGFASGAVAELDQHHALNDVPCQACHGDAEPPTAVATEQCLGCHGPLEDLGARTEKVTPTNPHSTPHGATFTECDLCHRVHGPSENFCAQCHDFNFTVP</sequence>
<proteinExistence type="predicted"/>
<evidence type="ECO:0000259" key="8">
    <source>
        <dbReference type="Pfam" id="PF14537"/>
    </source>
</evidence>
<evidence type="ECO:0000256" key="2">
    <source>
        <dbReference type="ARBA" id="ARBA00004196"/>
    </source>
</evidence>
<evidence type="ECO:0000256" key="3">
    <source>
        <dbReference type="ARBA" id="ARBA00022448"/>
    </source>
</evidence>
<organism evidence="9 10">
    <name type="scientific">Alloalcanivorax profundimaris</name>
    <dbReference type="NCBI Taxonomy" id="2735259"/>
    <lineage>
        <taxon>Bacteria</taxon>
        <taxon>Pseudomonadati</taxon>
        <taxon>Pseudomonadota</taxon>
        <taxon>Gammaproteobacteria</taxon>
        <taxon>Oceanospirillales</taxon>
        <taxon>Alcanivoracaceae</taxon>
        <taxon>Alloalcanivorax</taxon>
    </lineage>
</organism>
<evidence type="ECO:0000256" key="1">
    <source>
        <dbReference type="ARBA" id="ARBA00001926"/>
    </source>
</evidence>
<dbReference type="InterPro" id="IPR012286">
    <property type="entry name" value="Tetrahaem_cytochrome"/>
</dbReference>
<keyword evidence="6" id="KW-0249">Electron transport</keyword>
<evidence type="ECO:0000256" key="4">
    <source>
        <dbReference type="ARBA" id="ARBA00022617"/>
    </source>
</evidence>
<evidence type="ECO:0000256" key="5">
    <source>
        <dbReference type="ARBA" id="ARBA00022723"/>
    </source>
</evidence>
<comment type="subcellular location">
    <subcellularLocation>
        <location evidence="2">Cell envelope</location>
    </subcellularLocation>
</comment>
<dbReference type="Proteomes" id="UP000662703">
    <property type="component" value="Unassembled WGS sequence"/>
</dbReference>
<keyword evidence="4" id="KW-0349">Heme</keyword>
<evidence type="ECO:0000313" key="10">
    <source>
        <dbReference type="Proteomes" id="UP000662703"/>
    </source>
</evidence>
<evidence type="ECO:0000256" key="6">
    <source>
        <dbReference type="ARBA" id="ARBA00022982"/>
    </source>
</evidence>
<dbReference type="InterPro" id="IPR036280">
    <property type="entry name" value="Multihaem_cyt_sf"/>
</dbReference>
<gene>
    <name evidence="9" type="ORF">Y5W_00052</name>
</gene>
<dbReference type="Gene3D" id="1.10.1130.10">
    <property type="entry name" value="Flavocytochrome C3, Chain A"/>
    <property type="match status" value="1"/>
</dbReference>
<name>A0ABS0AKY6_9GAMM</name>
<accession>A0ABS0AKY6</accession>
<comment type="caution">
    <text evidence="9">The sequence shown here is derived from an EMBL/GenBank/DDBJ whole genome shotgun (WGS) entry which is preliminary data.</text>
</comment>
<evidence type="ECO:0000313" key="9">
    <source>
        <dbReference type="EMBL" id="MBF5054758.1"/>
    </source>
</evidence>
<keyword evidence="10" id="KW-1185">Reference proteome</keyword>